<dbReference type="GO" id="GO:0016787">
    <property type="term" value="F:hydrolase activity"/>
    <property type="evidence" value="ECO:0007669"/>
    <property type="project" value="UniProtKB-KW"/>
</dbReference>
<dbReference type="AlphaFoldDB" id="A0AAV5CII4"/>
<evidence type="ECO:0008006" key="5">
    <source>
        <dbReference type="Google" id="ProtNLM"/>
    </source>
</evidence>
<name>A0AAV5CII4_ELECO</name>
<dbReference type="PANTHER" id="PTHR45648:SF46">
    <property type="entry name" value="OS06G0725100 PROTEIN"/>
    <property type="match status" value="1"/>
</dbReference>
<evidence type="ECO:0000256" key="2">
    <source>
        <dbReference type="SAM" id="SignalP"/>
    </source>
</evidence>
<evidence type="ECO:0000313" key="3">
    <source>
        <dbReference type="EMBL" id="GJM98118.1"/>
    </source>
</evidence>
<proteinExistence type="predicted"/>
<comment type="caution">
    <text evidence="3">The sequence shown here is derived from an EMBL/GenBank/DDBJ whole genome shotgun (WGS) entry which is preliminary data.</text>
</comment>
<feature type="chain" id="PRO_5043797772" description="GDSL esterase/lipase" evidence="2">
    <location>
        <begin position="23"/>
        <end position="282"/>
    </location>
</feature>
<keyword evidence="2" id="KW-0732">Signal</keyword>
<evidence type="ECO:0000256" key="1">
    <source>
        <dbReference type="ARBA" id="ARBA00022801"/>
    </source>
</evidence>
<gene>
    <name evidence="3" type="primary">ga15095</name>
    <name evidence="3" type="ORF">PR202_ga15095</name>
</gene>
<sequence length="282" mass="31175">MGARRFAIMNVGLVGCVPVARLLSPTGSCSDGLNKLAAGFNEALSSLMLSLAKTKQLSELVYSLANSHGVAEDTFRDPVASDVASACCGGGRLDAEASCTPKSVLCTNRDQHVFFDQFHPSQRAAFLTVKAFYHDPNHHYTTPINSCSWHMPAPNNRKFADELENEIENHHDQDQGDNIAVQLEVQVAEKIDQGDDVADHVSGHTDDVHPSFQPDIFDPRMWDSLDSKVIDILLEKGPKRDLTIEKGSKDKICRSFSSKAYTRILENGEKFLILKQLKEYKG</sequence>
<keyword evidence="1" id="KW-0378">Hydrolase</keyword>
<dbReference type="InterPro" id="IPR036514">
    <property type="entry name" value="SGNH_hydro_sf"/>
</dbReference>
<accession>A0AAV5CII4</accession>
<protein>
    <recommendedName>
        <fullName evidence="5">GDSL esterase/lipase</fullName>
    </recommendedName>
</protein>
<dbReference type="Proteomes" id="UP001054889">
    <property type="component" value="Unassembled WGS sequence"/>
</dbReference>
<reference evidence="3" key="1">
    <citation type="journal article" date="2018" name="DNA Res.">
        <title>Multiple hybrid de novo genome assembly of finger millet, an orphan allotetraploid crop.</title>
        <authorList>
            <person name="Hatakeyama M."/>
            <person name="Aluri S."/>
            <person name="Balachadran M.T."/>
            <person name="Sivarajan S.R."/>
            <person name="Patrignani A."/>
            <person name="Gruter S."/>
            <person name="Poveda L."/>
            <person name="Shimizu-Inatsugi R."/>
            <person name="Baeten J."/>
            <person name="Francoijs K.J."/>
            <person name="Nataraja K.N."/>
            <person name="Reddy Y.A.N."/>
            <person name="Phadnis S."/>
            <person name="Ravikumar R.L."/>
            <person name="Schlapbach R."/>
            <person name="Sreeman S.M."/>
            <person name="Shimizu K.K."/>
        </authorList>
    </citation>
    <scope>NUCLEOTIDE SEQUENCE</scope>
</reference>
<dbReference type="InterPro" id="IPR051058">
    <property type="entry name" value="GDSL_Est/Lipase"/>
</dbReference>
<dbReference type="PROSITE" id="PS51257">
    <property type="entry name" value="PROKAR_LIPOPROTEIN"/>
    <property type="match status" value="1"/>
</dbReference>
<dbReference type="EMBL" id="BQKI01000007">
    <property type="protein sequence ID" value="GJM98118.1"/>
    <property type="molecule type" value="Genomic_DNA"/>
</dbReference>
<dbReference type="PANTHER" id="PTHR45648">
    <property type="entry name" value="GDSL LIPASE/ACYLHYDROLASE FAMILY PROTEIN (AFU_ORTHOLOGUE AFUA_4G14700)"/>
    <property type="match status" value="1"/>
</dbReference>
<dbReference type="Gene3D" id="3.40.50.1110">
    <property type="entry name" value="SGNH hydrolase"/>
    <property type="match status" value="1"/>
</dbReference>
<reference evidence="3" key="2">
    <citation type="submission" date="2021-12" db="EMBL/GenBank/DDBJ databases">
        <title>Resequencing data analysis of finger millet.</title>
        <authorList>
            <person name="Hatakeyama M."/>
            <person name="Aluri S."/>
            <person name="Balachadran M.T."/>
            <person name="Sivarajan S.R."/>
            <person name="Poveda L."/>
            <person name="Shimizu-Inatsugi R."/>
            <person name="Schlapbach R."/>
            <person name="Sreeman S.M."/>
            <person name="Shimizu K.K."/>
        </authorList>
    </citation>
    <scope>NUCLEOTIDE SEQUENCE</scope>
</reference>
<organism evidence="3 4">
    <name type="scientific">Eleusine coracana subsp. coracana</name>
    <dbReference type="NCBI Taxonomy" id="191504"/>
    <lineage>
        <taxon>Eukaryota</taxon>
        <taxon>Viridiplantae</taxon>
        <taxon>Streptophyta</taxon>
        <taxon>Embryophyta</taxon>
        <taxon>Tracheophyta</taxon>
        <taxon>Spermatophyta</taxon>
        <taxon>Magnoliopsida</taxon>
        <taxon>Liliopsida</taxon>
        <taxon>Poales</taxon>
        <taxon>Poaceae</taxon>
        <taxon>PACMAD clade</taxon>
        <taxon>Chloridoideae</taxon>
        <taxon>Cynodonteae</taxon>
        <taxon>Eleusininae</taxon>
        <taxon>Eleusine</taxon>
    </lineage>
</organism>
<evidence type="ECO:0000313" key="4">
    <source>
        <dbReference type="Proteomes" id="UP001054889"/>
    </source>
</evidence>
<keyword evidence="4" id="KW-1185">Reference proteome</keyword>
<feature type="signal peptide" evidence="2">
    <location>
        <begin position="1"/>
        <end position="22"/>
    </location>
</feature>